<comment type="caution">
    <text evidence="1">The sequence shown here is derived from an EMBL/GenBank/DDBJ whole genome shotgun (WGS) entry which is preliminary data.</text>
</comment>
<protein>
    <submittedName>
        <fullName evidence="1">Sel1 repeat-containing protein</fullName>
    </submittedName>
</protein>
<dbReference type="SUPFAM" id="SSF81901">
    <property type="entry name" value="HCP-like"/>
    <property type="match status" value="2"/>
</dbReference>
<dbReference type="AlphaFoldDB" id="A0A559TI29"/>
<dbReference type="PROSITE" id="PS51257">
    <property type="entry name" value="PROKAR_LIPOPROTEIN"/>
    <property type="match status" value="1"/>
</dbReference>
<dbReference type="InterPro" id="IPR006597">
    <property type="entry name" value="Sel1-like"/>
</dbReference>
<evidence type="ECO:0000313" key="2">
    <source>
        <dbReference type="Proteomes" id="UP000319824"/>
    </source>
</evidence>
<dbReference type="Proteomes" id="UP000319824">
    <property type="component" value="Unassembled WGS sequence"/>
</dbReference>
<dbReference type="SMART" id="SM00671">
    <property type="entry name" value="SEL1"/>
    <property type="match status" value="4"/>
</dbReference>
<proteinExistence type="predicted"/>
<dbReference type="PANTHER" id="PTHR11102:SF160">
    <property type="entry name" value="ERAD-ASSOCIATED E3 UBIQUITIN-PROTEIN LIGASE COMPONENT HRD3"/>
    <property type="match status" value="1"/>
</dbReference>
<sequence>MHLRGKGGLTMKKMMSLSKALVVGTMAISAAACTSSPKFAYDDAKAQIGYEKAGFKWRRDPEQLLAFAAQHAKAQEDVVRYNRAYGNLVRGRGKSQEAYAAFERAALAGDASSGRRLVKGHLDGVYRPANVPMIAHSVYLPLTADKSDANTRLLLAQLLDSGEIRGGEFRTADAWLDEAAAAGATKAFRELAERAEKSGNVALASDYYYRADKTSKADRALRQARVYYLGLEGGPNPKLGHAWLELARKLDKQGAGQLAARIYRTTLGGRDGSYLISVATTAGVNVLSREQLLEAYRSAQTNADRAKILEPLKAAARNNDPNASYELAAIYISTRGEPSEINSLLVKAYSKGKPEALDLMISQLMRAEAGQKAADILFDGVVKAAQKGNVEAARSLSSLYRIGGFKAANREESRTWLQRAADAGDAKSQYELGVDLYENGGNPQSKQMALQYLNMAAGQGDLFALTYLKSKT</sequence>
<accession>A0A559TI29</accession>
<name>A0A559TI29_9HYPH</name>
<organism evidence="1 2">
    <name type="scientific">Rhizobium mongolense USDA 1844</name>
    <dbReference type="NCBI Taxonomy" id="1079460"/>
    <lineage>
        <taxon>Bacteria</taxon>
        <taxon>Pseudomonadati</taxon>
        <taxon>Pseudomonadota</taxon>
        <taxon>Alphaproteobacteria</taxon>
        <taxon>Hyphomicrobiales</taxon>
        <taxon>Rhizobiaceae</taxon>
        <taxon>Rhizobium/Agrobacterium group</taxon>
        <taxon>Rhizobium</taxon>
    </lineage>
</organism>
<evidence type="ECO:0000313" key="1">
    <source>
        <dbReference type="EMBL" id="TVZ74265.1"/>
    </source>
</evidence>
<dbReference type="EMBL" id="VISO01000002">
    <property type="protein sequence ID" value="TVZ74265.1"/>
    <property type="molecule type" value="Genomic_DNA"/>
</dbReference>
<dbReference type="PANTHER" id="PTHR11102">
    <property type="entry name" value="SEL-1-LIKE PROTEIN"/>
    <property type="match status" value="1"/>
</dbReference>
<dbReference type="Gene3D" id="1.25.40.10">
    <property type="entry name" value="Tetratricopeptide repeat domain"/>
    <property type="match status" value="2"/>
</dbReference>
<gene>
    <name evidence="1" type="ORF">BCL32_2631</name>
</gene>
<dbReference type="InterPro" id="IPR011990">
    <property type="entry name" value="TPR-like_helical_dom_sf"/>
</dbReference>
<dbReference type="InterPro" id="IPR050767">
    <property type="entry name" value="Sel1_AlgK"/>
</dbReference>
<reference evidence="1 2" key="1">
    <citation type="submission" date="2019-06" db="EMBL/GenBank/DDBJ databases">
        <title>Pac Bio to generate improved reference genome sequences for organisms with transposon mutant libraries (support for FEBA project).</title>
        <authorList>
            <person name="Blow M."/>
        </authorList>
    </citation>
    <scope>NUCLEOTIDE SEQUENCE [LARGE SCALE GENOMIC DNA]</scope>
    <source>
        <strain evidence="1 2">USDA 1844</strain>
    </source>
</reference>